<name>A0A3N1P0X0_9GAMM</name>
<gene>
    <name evidence="6" type="ORF">EDC38_1844</name>
</gene>
<evidence type="ECO:0000256" key="2">
    <source>
        <dbReference type="ARBA" id="ARBA00023125"/>
    </source>
</evidence>
<dbReference type="SMART" id="SM00342">
    <property type="entry name" value="HTH_ARAC"/>
    <property type="match status" value="1"/>
</dbReference>
<evidence type="ECO:0000313" key="7">
    <source>
        <dbReference type="Proteomes" id="UP000273643"/>
    </source>
</evidence>
<keyword evidence="1" id="KW-0805">Transcription regulation</keyword>
<keyword evidence="7" id="KW-1185">Reference proteome</keyword>
<dbReference type="GO" id="GO:0043565">
    <property type="term" value="F:sequence-specific DNA binding"/>
    <property type="evidence" value="ECO:0007669"/>
    <property type="project" value="InterPro"/>
</dbReference>
<dbReference type="Gene3D" id="1.10.10.60">
    <property type="entry name" value="Homeodomain-like"/>
    <property type="match status" value="2"/>
</dbReference>
<organism evidence="6 7">
    <name type="scientific">Marinimicrobium koreense</name>
    <dbReference type="NCBI Taxonomy" id="306545"/>
    <lineage>
        <taxon>Bacteria</taxon>
        <taxon>Pseudomonadati</taxon>
        <taxon>Pseudomonadota</taxon>
        <taxon>Gammaproteobacteria</taxon>
        <taxon>Cellvibrionales</taxon>
        <taxon>Cellvibrionaceae</taxon>
        <taxon>Marinimicrobium</taxon>
    </lineage>
</organism>
<feature type="domain" description="HTH araC/xylS-type" evidence="5">
    <location>
        <begin position="222"/>
        <end position="320"/>
    </location>
</feature>
<dbReference type="InterPro" id="IPR009594">
    <property type="entry name" value="Tscrpt_reg_HTH_AraC_N"/>
</dbReference>
<accession>A0A3N1P0X0</accession>
<dbReference type="OrthoDB" id="34150at2"/>
<dbReference type="InterPro" id="IPR018060">
    <property type="entry name" value="HTH_AraC"/>
</dbReference>
<sequence>MTEQQNVVPFQSGKSVESNKSADKQQSVPAPQELGVLARLIERFAPHDGRFDLPVPGLHVLRQSSPSSELQHTLSKPGLCLVAQGTKCVYLADRRYEYNESRMAVYAAEVPLGVKFIEASKAEPYLCLVVHIDRKKLSELIFRAYPNGLPMTRHNEAIYLDEANPDIVRSAIRMLELILSQDNADLLAPLMIDEILIRLLRSPAGAAIAHIGLSDSHAFKVAEAITWIKEHFREPIKIDHLAELANMSSSSFHHHFKSVTKMTPLQFQKTMRLQEARQLLLTRAVDISTACHRVGYASVSQFSREYSRMFGRAPSKDIGHYRDR</sequence>
<dbReference type="EMBL" id="RJUK01000001">
    <property type="protein sequence ID" value="ROQ21221.1"/>
    <property type="molecule type" value="Genomic_DNA"/>
</dbReference>
<evidence type="ECO:0000256" key="3">
    <source>
        <dbReference type="ARBA" id="ARBA00023163"/>
    </source>
</evidence>
<dbReference type="PANTHER" id="PTHR43436">
    <property type="entry name" value="ARAC-FAMILY TRANSCRIPTIONAL REGULATOR"/>
    <property type="match status" value="1"/>
</dbReference>
<evidence type="ECO:0000256" key="4">
    <source>
        <dbReference type="SAM" id="MobiDB-lite"/>
    </source>
</evidence>
<keyword evidence="3" id="KW-0804">Transcription</keyword>
<dbReference type="Pfam" id="PF06719">
    <property type="entry name" value="AraC_N"/>
    <property type="match status" value="1"/>
</dbReference>
<dbReference type="Pfam" id="PF12833">
    <property type="entry name" value="HTH_18"/>
    <property type="match status" value="1"/>
</dbReference>
<protein>
    <submittedName>
        <fullName evidence="6">AraC family transcriptional regulator</fullName>
    </submittedName>
</protein>
<dbReference type="PROSITE" id="PS00041">
    <property type="entry name" value="HTH_ARAC_FAMILY_1"/>
    <property type="match status" value="1"/>
</dbReference>
<dbReference type="RefSeq" id="WP_123638245.1">
    <property type="nucleotide sequence ID" value="NZ_RJUK01000001.1"/>
</dbReference>
<dbReference type="InterPro" id="IPR009057">
    <property type="entry name" value="Homeodomain-like_sf"/>
</dbReference>
<reference evidence="6 7" key="1">
    <citation type="submission" date="2018-11" db="EMBL/GenBank/DDBJ databases">
        <title>Genomic Encyclopedia of Type Strains, Phase IV (KMG-IV): sequencing the most valuable type-strain genomes for metagenomic binning, comparative biology and taxonomic classification.</title>
        <authorList>
            <person name="Goeker M."/>
        </authorList>
    </citation>
    <scope>NUCLEOTIDE SEQUENCE [LARGE SCALE GENOMIC DNA]</scope>
    <source>
        <strain evidence="6 7">DSM 16974</strain>
    </source>
</reference>
<comment type="caution">
    <text evidence="6">The sequence shown here is derived from an EMBL/GenBank/DDBJ whole genome shotgun (WGS) entry which is preliminary data.</text>
</comment>
<dbReference type="PROSITE" id="PS01124">
    <property type="entry name" value="HTH_ARAC_FAMILY_2"/>
    <property type="match status" value="1"/>
</dbReference>
<proteinExistence type="predicted"/>
<dbReference type="Proteomes" id="UP000273643">
    <property type="component" value="Unassembled WGS sequence"/>
</dbReference>
<keyword evidence="2" id="KW-0238">DNA-binding</keyword>
<dbReference type="GO" id="GO:0003700">
    <property type="term" value="F:DNA-binding transcription factor activity"/>
    <property type="evidence" value="ECO:0007669"/>
    <property type="project" value="InterPro"/>
</dbReference>
<dbReference type="SUPFAM" id="SSF46689">
    <property type="entry name" value="Homeodomain-like"/>
    <property type="match status" value="2"/>
</dbReference>
<evidence type="ECO:0000313" key="6">
    <source>
        <dbReference type="EMBL" id="ROQ21221.1"/>
    </source>
</evidence>
<feature type="region of interest" description="Disordered" evidence="4">
    <location>
        <begin position="1"/>
        <end position="28"/>
    </location>
</feature>
<dbReference type="PANTHER" id="PTHR43436:SF1">
    <property type="entry name" value="TRANSCRIPTIONAL REGULATORY PROTEIN"/>
    <property type="match status" value="1"/>
</dbReference>
<dbReference type="InterPro" id="IPR018062">
    <property type="entry name" value="HTH_AraC-typ_CS"/>
</dbReference>
<dbReference type="AlphaFoldDB" id="A0A3N1P0X0"/>
<evidence type="ECO:0000259" key="5">
    <source>
        <dbReference type="PROSITE" id="PS01124"/>
    </source>
</evidence>
<evidence type="ECO:0000256" key="1">
    <source>
        <dbReference type="ARBA" id="ARBA00023015"/>
    </source>
</evidence>